<dbReference type="EMBL" id="JBHFQA010000016">
    <property type="protein sequence ID" value="KAL2085690.1"/>
    <property type="molecule type" value="Genomic_DNA"/>
</dbReference>
<evidence type="ECO:0000313" key="3">
    <source>
        <dbReference type="Proteomes" id="UP001591681"/>
    </source>
</evidence>
<gene>
    <name evidence="2" type="ORF">ACEWY4_019010</name>
</gene>
<dbReference type="AlphaFoldDB" id="A0ABD1JGF0"/>
<dbReference type="PANTHER" id="PTHR16477:SF5">
    <property type="entry name" value="COILED-COIL DOMAIN-CONTAINING PROTEIN 106-RELATED"/>
    <property type="match status" value="1"/>
</dbReference>
<dbReference type="Proteomes" id="UP001591681">
    <property type="component" value="Unassembled WGS sequence"/>
</dbReference>
<feature type="compositionally biased region" description="Low complexity" evidence="1">
    <location>
        <begin position="153"/>
        <end position="173"/>
    </location>
</feature>
<feature type="compositionally biased region" description="Basic residues" evidence="1">
    <location>
        <begin position="180"/>
        <end position="193"/>
    </location>
</feature>
<evidence type="ECO:0008006" key="4">
    <source>
        <dbReference type="Google" id="ProtNLM"/>
    </source>
</evidence>
<name>A0ABD1JGF0_9TELE</name>
<comment type="caution">
    <text evidence="2">The sequence shown here is derived from an EMBL/GenBank/DDBJ whole genome shotgun (WGS) entry which is preliminary data.</text>
</comment>
<evidence type="ECO:0000256" key="1">
    <source>
        <dbReference type="SAM" id="MobiDB-lite"/>
    </source>
</evidence>
<protein>
    <recommendedName>
        <fullName evidence="4">Coiled-coil domain-containing protein 106-like</fullName>
    </recommendedName>
</protein>
<sequence length="323" mass="35933">MSSLWQQDLSAYSPSVEIDSSSVRRKVRPNAQAWMKQECDLDLGPWDNANSGATSDAEQDSTLSSAVSTGTTLEGLPPKVMLTITKLQCLLQSREERIKALERQVEDLQQDRKFLRSQIENLTSVRQVAPPEPPKPSKSQYCEAKQRKRQRDSSSSSVCNDSGSELSVSSASSGGLGDLRRRRHHKDRRKGKKGKDYSRKRATGVQYVIHRYKQVLSAFNKKKSMSGAFRHYGIDRNTIANTAPIAELHLAAKEALPLVGLFRPREDTLVNYAQKCALVIESDEALSRKIEQMKATGELLPITAKKARALSLLGHEVSLSVKV</sequence>
<dbReference type="InterPro" id="IPR031591">
    <property type="entry name" value="CCDC106"/>
</dbReference>
<feature type="region of interest" description="Disordered" evidence="1">
    <location>
        <begin position="45"/>
        <end position="72"/>
    </location>
</feature>
<reference evidence="2 3" key="1">
    <citation type="submission" date="2024-09" db="EMBL/GenBank/DDBJ databases">
        <title>A chromosome-level genome assembly of Gray's grenadier anchovy, Coilia grayii.</title>
        <authorList>
            <person name="Fu Z."/>
        </authorList>
    </citation>
    <scope>NUCLEOTIDE SEQUENCE [LARGE SCALE GENOMIC DNA]</scope>
    <source>
        <strain evidence="2">G4</strain>
        <tissue evidence="2">Muscle</tissue>
    </source>
</reference>
<organism evidence="2 3">
    <name type="scientific">Coilia grayii</name>
    <name type="common">Gray's grenadier anchovy</name>
    <dbReference type="NCBI Taxonomy" id="363190"/>
    <lineage>
        <taxon>Eukaryota</taxon>
        <taxon>Metazoa</taxon>
        <taxon>Chordata</taxon>
        <taxon>Craniata</taxon>
        <taxon>Vertebrata</taxon>
        <taxon>Euteleostomi</taxon>
        <taxon>Actinopterygii</taxon>
        <taxon>Neopterygii</taxon>
        <taxon>Teleostei</taxon>
        <taxon>Clupei</taxon>
        <taxon>Clupeiformes</taxon>
        <taxon>Clupeoidei</taxon>
        <taxon>Engraulidae</taxon>
        <taxon>Coilinae</taxon>
        <taxon>Coilia</taxon>
    </lineage>
</organism>
<dbReference type="Pfam" id="PF15794">
    <property type="entry name" value="CCDC106"/>
    <property type="match status" value="1"/>
</dbReference>
<proteinExistence type="predicted"/>
<dbReference type="PANTHER" id="PTHR16477">
    <property type="entry name" value="COILED-COIL DOMAIN-CONTAINING PROTEIN 106"/>
    <property type="match status" value="1"/>
</dbReference>
<accession>A0ABD1JGF0</accession>
<feature type="region of interest" description="Disordered" evidence="1">
    <location>
        <begin position="124"/>
        <end position="200"/>
    </location>
</feature>
<evidence type="ECO:0000313" key="2">
    <source>
        <dbReference type="EMBL" id="KAL2085690.1"/>
    </source>
</evidence>
<feature type="compositionally biased region" description="Polar residues" evidence="1">
    <location>
        <begin position="48"/>
        <end position="72"/>
    </location>
</feature>
<keyword evidence="3" id="KW-1185">Reference proteome</keyword>